<protein>
    <submittedName>
        <fullName evidence="2">Uncharacterized protein</fullName>
    </submittedName>
</protein>
<feature type="region of interest" description="Disordered" evidence="1">
    <location>
        <begin position="1"/>
        <end position="58"/>
    </location>
</feature>
<proteinExistence type="predicted"/>
<gene>
    <name evidence="2" type="ORF">WJ0W_006574</name>
</gene>
<evidence type="ECO:0000256" key="1">
    <source>
        <dbReference type="SAM" id="MobiDB-lite"/>
    </source>
</evidence>
<reference evidence="2" key="1">
    <citation type="submission" date="2022-06" db="EMBL/GenBank/DDBJ databases">
        <authorList>
            <person name="Dietemann V."/>
            <person name="Ory F."/>
            <person name="Dainat B."/>
            <person name="Oberhansli S."/>
        </authorList>
    </citation>
    <scope>NUCLEOTIDE SEQUENCE</scope>
    <source>
        <strain evidence="2">Ena-SAMPLE-TAB-26-04-2022-14:26:32:270-5432</strain>
    </source>
</reference>
<dbReference type="EMBL" id="CALYLO010000016">
    <property type="protein sequence ID" value="CAH8249389.1"/>
    <property type="molecule type" value="Genomic_DNA"/>
</dbReference>
<dbReference type="Proteomes" id="UP001154322">
    <property type="component" value="Unassembled WGS sequence"/>
</dbReference>
<keyword evidence="3" id="KW-1185">Reference proteome</keyword>
<organism evidence="2 3">
    <name type="scientific">Paenibacillus melissococcoides</name>
    <dbReference type="NCBI Taxonomy" id="2912268"/>
    <lineage>
        <taxon>Bacteria</taxon>
        <taxon>Bacillati</taxon>
        <taxon>Bacillota</taxon>
        <taxon>Bacilli</taxon>
        <taxon>Bacillales</taxon>
        <taxon>Paenibacillaceae</taxon>
        <taxon>Paenibacillus</taxon>
    </lineage>
</organism>
<evidence type="ECO:0000313" key="3">
    <source>
        <dbReference type="Proteomes" id="UP001154322"/>
    </source>
</evidence>
<accession>A0ABM9GD83</accession>
<name>A0ABM9GD83_9BACL</name>
<evidence type="ECO:0000313" key="2">
    <source>
        <dbReference type="EMBL" id="CAH8249389.1"/>
    </source>
</evidence>
<feature type="compositionally biased region" description="Basic and acidic residues" evidence="1">
    <location>
        <begin position="10"/>
        <end position="42"/>
    </location>
</feature>
<comment type="caution">
    <text evidence="2">The sequence shown here is derived from an EMBL/GenBank/DDBJ whole genome shotgun (WGS) entry which is preliminary data.</text>
</comment>
<sequence>MAVGGSKPHRTVERICRQSESGAERGRVKRQPELGTLKRHEQPGGGITGEDGGDGEVNSMEISAATTNNRMENGREIEFRDIRTIQNTPLQVSQPFSIIYLNFLVNSYKIFFFLTGNRHIELEMVTILSIFKQMVGWFPVSGSIYN</sequence>